<organism evidence="3 4">
    <name type="scientific">Vitis vinifera</name>
    <name type="common">Grape</name>
    <dbReference type="NCBI Taxonomy" id="29760"/>
    <lineage>
        <taxon>Eukaryota</taxon>
        <taxon>Viridiplantae</taxon>
        <taxon>Streptophyta</taxon>
        <taxon>Embryophyta</taxon>
        <taxon>Tracheophyta</taxon>
        <taxon>Spermatophyta</taxon>
        <taxon>Magnoliopsida</taxon>
        <taxon>eudicotyledons</taxon>
        <taxon>Gunneridae</taxon>
        <taxon>Pentapetalae</taxon>
        <taxon>rosids</taxon>
        <taxon>Vitales</taxon>
        <taxon>Vitaceae</taxon>
        <taxon>Viteae</taxon>
        <taxon>Vitis</taxon>
    </lineage>
</organism>
<name>A0A438GXG5_VITVI</name>
<keyword evidence="3" id="KW-0808">Transferase</keyword>
<dbReference type="InterPro" id="IPR001986">
    <property type="entry name" value="Enolpyruvate_Tfrase_dom"/>
</dbReference>
<dbReference type="SUPFAM" id="SSF55205">
    <property type="entry name" value="EPT/RTPC-like"/>
    <property type="match status" value="1"/>
</dbReference>
<comment type="caution">
    <text evidence="3">The sequence shown here is derived from an EMBL/GenBank/DDBJ whole genome shotgun (WGS) entry which is preliminary data.</text>
</comment>
<protein>
    <submittedName>
        <fullName evidence="3">3-phosphoshikimate 1-carboxyvinyltransferase, chloroplastic</fullName>
    </submittedName>
</protein>
<evidence type="ECO:0000313" key="3">
    <source>
        <dbReference type="EMBL" id="RVW76887.1"/>
    </source>
</evidence>
<feature type="domain" description="Enolpyruvate transferase" evidence="2">
    <location>
        <begin position="85"/>
        <end position="112"/>
    </location>
</feature>
<evidence type="ECO:0000313" key="4">
    <source>
        <dbReference type="Proteomes" id="UP000288805"/>
    </source>
</evidence>
<dbReference type="EMBL" id="QGNW01000321">
    <property type="protein sequence ID" value="RVW76887.1"/>
    <property type="molecule type" value="Genomic_DNA"/>
</dbReference>
<evidence type="ECO:0000256" key="1">
    <source>
        <dbReference type="SAM" id="MobiDB-lite"/>
    </source>
</evidence>
<reference evidence="3 4" key="1">
    <citation type="journal article" date="2018" name="PLoS Genet.">
        <title>Population sequencing reveals clonal diversity and ancestral inbreeding in the grapevine cultivar Chardonnay.</title>
        <authorList>
            <person name="Roach M.J."/>
            <person name="Johnson D.L."/>
            <person name="Bohlmann J."/>
            <person name="van Vuuren H.J."/>
            <person name="Jones S.J."/>
            <person name="Pretorius I.S."/>
            <person name="Schmidt S.A."/>
            <person name="Borneman A.R."/>
        </authorList>
    </citation>
    <scope>NUCLEOTIDE SEQUENCE [LARGE SCALE GENOMIC DNA]</scope>
    <source>
        <strain evidence="4">cv. Chardonnay</strain>
        <tissue evidence="3">Leaf</tissue>
    </source>
</reference>
<dbReference type="OrthoDB" id="197068at2759"/>
<accession>A0A438GXG5</accession>
<dbReference type="GO" id="GO:0016765">
    <property type="term" value="F:transferase activity, transferring alkyl or aryl (other than methyl) groups"/>
    <property type="evidence" value="ECO:0007669"/>
    <property type="project" value="InterPro"/>
</dbReference>
<evidence type="ECO:0000259" key="2">
    <source>
        <dbReference type="Pfam" id="PF00275"/>
    </source>
</evidence>
<gene>
    <name evidence="3" type="primary">AROA_1</name>
    <name evidence="3" type="ORF">CK203_051570</name>
</gene>
<dbReference type="Pfam" id="PF00275">
    <property type="entry name" value="EPSP_synthase"/>
    <property type="match status" value="1"/>
</dbReference>
<dbReference type="Proteomes" id="UP000288805">
    <property type="component" value="Unassembled WGS sequence"/>
</dbReference>
<feature type="region of interest" description="Disordered" evidence="1">
    <location>
        <begin position="1"/>
        <end position="29"/>
    </location>
</feature>
<sequence length="113" mass="12012">MAQVTRIVSGGVQNSPLLPNLSKPHKPTPPFTTPFLRSGPNVSSFSLKHERAVSNSIVSVRAPFRVSASVATKEKPSTAPEIVLQPIKEISGTITLPGSKSLSNRILLLAALF</sequence>
<proteinExistence type="predicted"/>
<dbReference type="InterPro" id="IPR013792">
    <property type="entry name" value="RNA3'P_cycl/enolpyr_Trfase_a/b"/>
</dbReference>
<dbReference type="AlphaFoldDB" id="A0A438GXG5"/>